<protein>
    <submittedName>
        <fullName evidence="9">GATA-type domain-containing protein</fullName>
    </submittedName>
</protein>
<keyword evidence="2" id="KW-0479">Metal-binding</keyword>
<reference evidence="10" key="1">
    <citation type="journal article" date="2008" name="Nat. Genet.">
        <title>The Pristionchus pacificus genome provides a unique perspective on nematode lifestyle and parasitism.</title>
        <authorList>
            <person name="Dieterich C."/>
            <person name="Clifton S.W."/>
            <person name="Schuster L.N."/>
            <person name="Chinwalla A."/>
            <person name="Delehaunty K."/>
            <person name="Dinkelacker I."/>
            <person name="Fulton L."/>
            <person name="Fulton R."/>
            <person name="Godfrey J."/>
            <person name="Minx P."/>
            <person name="Mitreva M."/>
            <person name="Roeseler W."/>
            <person name="Tian H."/>
            <person name="Witte H."/>
            <person name="Yang S.P."/>
            <person name="Wilson R.K."/>
            <person name="Sommer R.J."/>
        </authorList>
    </citation>
    <scope>NUCLEOTIDE SEQUENCE [LARGE SCALE GENOMIC DNA]</scope>
    <source>
        <strain evidence="10">PS312</strain>
    </source>
</reference>
<comment type="subcellular location">
    <subcellularLocation>
        <location evidence="1">Nucleus</location>
    </subcellularLocation>
</comment>
<dbReference type="GO" id="GO:0005634">
    <property type="term" value="C:nucleus"/>
    <property type="evidence" value="ECO:0000318"/>
    <property type="project" value="GO_Central"/>
</dbReference>
<keyword evidence="5" id="KW-0805">Transcription regulation</keyword>
<dbReference type="PANTHER" id="PTHR10071:SF337">
    <property type="entry name" value="GATA-BINDING FACTOR A"/>
    <property type="match status" value="1"/>
</dbReference>
<dbReference type="GO" id="GO:0000981">
    <property type="term" value="F:DNA-binding transcription factor activity, RNA polymerase II-specific"/>
    <property type="evidence" value="ECO:0000318"/>
    <property type="project" value="GO_Central"/>
</dbReference>
<dbReference type="GO" id="GO:0000978">
    <property type="term" value="F:RNA polymerase II cis-regulatory region sequence-specific DNA binding"/>
    <property type="evidence" value="ECO:0000318"/>
    <property type="project" value="GO_Central"/>
</dbReference>
<dbReference type="GO" id="GO:0000122">
    <property type="term" value="P:negative regulation of transcription by RNA polymerase II"/>
    <property type="evidence" value="ECO:0000318"/>
    <property type="project" value="GO_Central"/>
</dbReference>
<keyword evidence="6" id="KW-0804">Transcription</keyword>
<dbReference type="OrthoDB" id="515401at2759"/>
<dbReference type="SUPFAM" id="SSF57716">
    <property type="entry name" value="Glucocorticoid receptor-like (DNA-binding domain)"/>
    <property type="match status" value="1"/>
</dbReference>
<evidence type="ECO:0000256" key="5">
    <source>
        <dbReference type="ARBA" id="ARBA00023015"/>
    </source>
</evidence>
<dbReference type="InterPro" id="IPR013088">
    <property type="entry name" value="Znf_NHR/GATA"/>
</dbReference>
<dbReference type="SMART" id="SM00401">
    <property type="entry name" value="ZnF_GATA"/>
    <property type="match status" value="1"/>
</dbReference>
<dbReference type="PROSITE" id="PS00344">
    <property type="entry name" value="GATA_ZN_FINGER_1"/>
    <property type="match status" value="1"/>
</dbReference>
<evidence type="ECO:0000313" key="10">
    <source>
        <dbReference type="Proteomes" id="UP000005239"/>
    </source>
</evidence>
<accession>A0A2A6BG35</accession>
<evidence type="ECO:0000313" key="9">
    <source>
        <dbReference type="EnsemblMetazoa" id="PPA30941.1"/>
    </source>
</evidence>
<name>A0A2A6BG35_PRIPA</name>
<dbReference type="AlphaFoldDB" id="A0A2A6BG35"/>
<feature type="compositionally biased region" description="Polar residues" evidence="8">
    <location>
        <begin position="193"/>
        <end position="205"/>
    </location>
</feature>
<evidence type="ECO:0000256" key="2">
    <source>
        <dbReference type="ARBA" id="ARBA00022723"/>
    </source>
</evidence>
<dbReference type="GO" id="GO:0045165">
    <property type="term" value="P:cell fate commitment"/>
    <property type="evidence" value="ECO:0000318"/>
    <property type="project" value="GO_Central"/>
</dbReference>
<dbReference type="InterPro" id="IPR000679">
    <property type="entry name" value="Znf_GATA"/>
</dbReference>
<evidence type="ECO:0000256" key="1">
    <source>
        <dbReference type="ARBA" id="ARBA00004123"/>
    </source>
</evidence>
<dbReference type="InterPro" id="IPR039355">
    <property type="entry name" value="Transcription_factor_GATA"/>
</dbReference>
<feature type="region of interest" description="Disordered" evidence="8">
    <location>
        <begin position="182"/>
        <end position="205"/>
    </location>
</feature>
<dbReference type="PANTHER" id="PTHR10071">
    <property type="entry name" value="TRANSCRIPTION FACTOR GATA FAMILY MEMBER"/>
    <property type="match status" value="1"/>
</dbReference>
<keyword evidence="3" id="KW-0863">Zinc-finger</keyword>
<evidence type="ECO:0000256" key="7">
    <source>
        <dbReference type="ARBA" id="ARBA00023242"/>
    </source>
</evidence>
<gene>
    <name evidence="9" type="primary">WBGene00203806</name>
</gene>
<dbReference type="PROSITE" id="PS50114">
    <property type="entry name" value="GATA_ZN_FINGER_2"/>
    <property type="match status" value="1"/>
</dbReference>
<dbReference type="GO" id="GO:0008270">
    <property type="term" value="F:zinc ion binding"/>
    <property type="evidence" value="ECO:0007669"/>
    <property type="project" value="UniProtKB-KW"/>
</dbReference>
<evidence type="ECO:0000256" key="6">
    <source>
        <dbReference type="ARBA" id="ARBA00023163"/>
    </source>
</evidence>
<keyword evidence="4" id="KW-0862">Zinc</keyword>
<proteinExistence type="predicted"/>
<sequence length="270" mass="30564">MNSHTQNSYAHQASFELNSTYDFNQKTQMAFPSFCFELPMEQSIFGNSSMQQDNSCNCRSARLLQQLLQLKPELAQLLQQLQQAPFQLTDPGSFPGLPQTRETPNEQLQQQPLQSFHTPGSFPAVADGLRQQQPTTLLLLQPSTSSHVEQIVTAETNNVMKPNVSINFVGTTRFKTGFELETQPTEAKHPEQRYSTPLNRPKSHLNSSCANCRTRETSLWRRNARGETECNACVLFESKNGFARPLDMCTKKEIIPRKSVRKIRKLSTGL</sequence>
<accession>A0A8R1UK58</accession>
<dbReference type="GO" id="GO:0045944">
    <property type="term" value="P:positive regulation of transcription by RNA polymerase II"/>
    <property type="evidence" value="ECO:0000318"/>
    <property type="project" value="GO_Central"/>
</dbReference>
<evidence type="ECO:0000256" key="8">
    <source>
        <dbReference type="SAM" id="MobiDB-lite"/>
    </source>
</evidence>
<organism evidence="9 10">
    <name type="scientific">Pristionchus pacificus</name>
    <name type="common">Parasitic nematode worm</name>
    <dbReference type="NCBI Taxonomy" id="54126"/>
    <lineage>
        <taxon>Eukaryota</taxon>
        <taxon>Metazoa</taxon>
        <taxon>Ecdysozoa</taxon>
        <taxon>Nematoda</taxon>
        <taxon>Chromadorea</taxon>
        <taxon>Rhabditida</taxon>
        <taxon>Rhabditina</taxon>
        <taxon>Diplogasteromorpha</taxon>
        <taxon>Diplogasteroidea</taxon>
        <taxon>Neodiplogasteridae</taxon>
        <taxon>Pristionchus</taxon>
    </lineage>
</organism>
<dbReference type="EnsemblMetazoa" id="PPA30941.1">
    <property type="protein sequence ID" value="PPA30941.1"/>
    <property type="gene ID" value="WBGene00203806"/>
</dbReference>
<keyword evidence="10" id="KW-1185">Reference proteome</keyword>
<dbReference type="Proteomes" id="UP000005239">
    <property type="component" value="Unassembled WGS sequence"/>
</dbReference>
<evidence type="ECO:0000256" key="4">
    <source>
        <dbReference type="ARBA" id="ARBA00022833"/>
    </source>
</evidence>
<evidence type="ECO:0000256" key="3">
    <source>
        <dbReference type="ARBA" id="ARBA00022771"/>
    </source>
</evidence>
<reference evidence="9" key="2">
    <citation type="submission" date="2022-06" db="UniProtKB">
        <authorList>
            <consortium name="EnsemblMetazoa"/>
        </authorList>
    </citation>
    <scope>IDENTIFICATION</scope>
    <source>
        <strain evidence="9">PS312</strain>
    </source>
</reference>
<dbReference type="Pfam" id="PF00320">
    <property type="entry name" value="GATA"/>
    <property type="match status" value="1"/>
</dbReference>
<keyword evidence="7" id="KW-0539">Nucleus</keyword>
<dbReference type="Gene3D" id="3.30.50.10">
    <property type="entry name" value="Erythroid Transcription Factor GATA-1, subunit A"/>
    <property type="match status" value="1"/>
</dbReference>